<evidence type="ECO:0000313" key="1">
    <source>
        <dbReference type="EMBL" id="SFJ29041.1"/>
    </source>
</evidence>
<gene>
    <name evidence="1" type="ORF">SAMN05216258_1286</name>
</gene>
<reference evidence="1 2" key="1">
    <citation type="submission" date="2016-10" db="EMBL/GenBank/DDBJ databases">
        <authorList>
            <person name="de Groot N.N."/>
        </authorList>
    </citation>
    <scope>NUCLEOTIDE SEQUENCE [LARGE SCALE GENOMIC DNA]</scope>
    <source>
        <strain evidence="1 2">CGMCC 1.11030</strain>
    </source>
</reference>
<keyword evidence="2" id="KW-1185">Reference proteome</keyword>
<proteinExistence type="predicted"/>
<dbReference type="AlphaFoldDB" id="A0A1I3Q6N8"/>
<dbReference type="Proteomes" id="UP000199377">
    <property type="component" value="Unassembled WGS sequence"/>
</dbReference>
<evidence type="ECO:0000313" key="2">
    <source>
        <dbReference type="Proteomes" id="UP000199377"/>
    </source>
</evidence>
<sequence>MMGMMNGPMMGLMMLGGGLVLLLVLAVLVLSLVALVKYVRRAG</sequence>
<accession>A0A1I3Q6N8</accession>
<name>A0A1I3Q6N8_9RHOB</name>
<protein>
    <submittedName>
        <fullName evidence="1">Uncharacterized protein</fullName>
    </submittedName>
</protein>
<organism evidence="1 2">
    <name type="scientific">Albimonas pacifica</name>
    <dbReference type="NCBI Taxonomy" id="1114924"/>
    <lineage>
        <taxon>Bacteria</taxon>
        <taxon>Pseudomonadati</taxon>
        <taxon>Pseudomonadota</taxon>
        <taxon>Alphaproteobacteria</taxon>
        <taxon>Rhodobacterales</taxon>
        <taxon>Paracoccaceae</taxon>
        <taxon>Albimonas</taxon>
    </lineage>
</organism>
<dbReference type="EMBL" id="FOQH01000028">
    <property type="protein sequence ID" value="SFJ29041.1"/>
    <property type="molecule type" value="Genomic_DNA"/>
</dbReference>